<comment type="similarity">
    <text evidence="1">Belongs to the iron-sulfur cluster assembly SufBD family.</text>
</comment>
<proteinExistence type="inferred from homology"/>
<reference evidence="4 5" key="1">
    <citation type="submission" date="2017-10" db="EMBL/GenBank/DDBJ databases">
        <title>Paenichitinophaga pekingensis gen. nov., sp. nov., isolated from activated sludge.</title>
        <authorList>
            <person name="Jin D."/>
            <person name="Kong X."/>
            <person name="Deng Y."/>
            <person name="Bai Z."/>
        </authorList>
    </citation>
    <scope>NUCLEOTIDE SEQUENCE [LARGE SCALE GENOMIC DNA]</scope>
    <source>
        <strain evidence="4 5">13</strain>
    </source>
</reference>
<dbReference type="OrthoDB" id="9768262at2"/>
<evidence type="ECO:0000313" key="4">
    <source>
        <dbReference type="EMBL" id="ATL48627.1"/>
    </source>
</evidence>
<name>A0A291QXH0_9BACT</name>
<dbReference type="SUPFAM" id="SSF101960">
    <property type="entry name" value="Stabilizer of iron transporter SufD"/>
    <property type="match status" value="1"/>
</dbReference>
<dbReference type="PANTHER" id="PTHR43575:SF1">
    <property type="entry name" value="PROTEIN ABCI7, CHLOROPLASTIC"/>
    <property type="match status" value="1"/>
</dbReference>
<keyword evidence="5" id="KW-1185">Reference proteome</keyword>
<gene>
    <name evidence="4" type="primary">sufD</name>
    <name evidence="4" type="ORF">COR50_16460</name>
</gene>
<dbReference type="RefSeq" id="WP_098195000.1">
    <property type="nucleotide sequence ID" value="NZ_CP023777.1"/>
</dbReference>
<dbReference type="AlphaFoldDB" id="A0A291QXH0"/>
<dbReference type="Pfam" id="PF01458">
    <property type="entry name" value="SUFBD_core"/>
    <property type="match status" value="1"/>
</dbReference>
<dbReference type="InterPro" id="IPR011542">
    <property type="entry name" value="SUF_FeS_clus_asmbl_SufD"/>
</dbReference>
<dbReference type="EMBL" id="CP023777">
    <property type="protein sequence ID" value="ATL48627.1"/>
    <property type="molecule type" value="Genomic_DNA"/>
</dbReference>
<dbReference type="InterPro" id="IPR000825">
    <property type="entry name" value="SUF_FeS_clus_asmbl_SufBD_core"/>
</dbReference>
<dbReference type="InterPro" id="IPR037284">
    <property type="entry name" value="SUF_FeS_clus_asmbl_SufBD_sf"/>
</dbReference>
<evidence type="ECO:0000259" key="3">
    <source>
        <dbReference type="Pfam" id="PF19295"/>
    </source>
</evidence>
<organism evidence="4 5">
    <name type="scientific">Chitinophaga caeni</name>
    <dbReference type="NCBI Taxonomy" id="2029983"/>
    <lineage>
        <taxon>Bacteria</taxon>
        <taxon>Pseudomonadati</taxon>
        <taxon>Bacteroidota</taxon>
        <taxon>Chitinophagia</taxon>
        <taxon>Chitinophagales</taxon>
        <taxon>Chitinophagaceae</taxon>
        <taxon>Chitinophaga</taxon>
    </lineage>
</organism>
<accession>A0A291QXH0</accession>
<feature type="domain" description="SUF system FeS cluster assembly SufBD core" evidence="2">
    <location>
        <begin position="184"/>
        <end position="413"/>
    </location>
</feature>
<dbReference type="GO" id="GO:0016226">
    <property type="term" value="P:iron-sulfur cluster assembly"/>
    <property type="evidence" value="ECO:0007669"/>
    <property type="project" value="InterPro"/>
</dbReference>
<dbReference type="InterPro" id="IPR055346">
    <property type="entry name" value="Fe-S_cluster_assembly_SufBD"/>
</dbReference>
<dbReference type="PANTHER" id="PTHR43575">
    <property type="entry name" value="PROTEIN ABCI7, CHLOROPLASTIC"/>
    <property type="match status" value="1"/>
</dbReference>
<evidence type="ECO:0000313" key="5">
    <source>
        <dbReference type="Proteomes" id="UP000220133"/>
    </source>
</evidence>
<feature type="domain" description="SUF system FeS cluster assembly SufBD N-terminal" evidence="3">
    <location>
        <begin position="9"/>
        <end position="174"/>
    </location>
</feature>
<evidence type="ECO:0000259" key="2">
    <source>
        <dbReference type="Pfam" id="PF01458"/>
    </source>
</evidence>
<dbReference type="NCBIfam" id="TIGR01981">
    <property type="entry name" value="sufD"/>
    <property type="match status" value="1"/>
</dbReference>
<dbReference type="KEGG" id="cbae:COR50_16460"/>
<dbReference type="Pfam" id="PF19295">
    <property type="entry name" value="SufBD_N"/>
    <property type="match status" value="1"/>
</dbReference>
<dbReference type="Proteomes" id="UP000220133">
    <property type="component" value="Chromosome"/>
</dbReference>
<sequence>MTNTLTSNITEQLPGVFEQLLANRKSEEPTSLLTQRDEAFKTFLQKGFPLYKTEEWKYTNVAPFLQEAYQFSSPAVADEKVKSLIQNAIPGGLDAYTIICVNGVYQPQLSQAPATDHVSISSIKEALQSGNYAQHFNSNGTTKHTFEQLNTALFQEGMMLVIKNGQEVDKPIHIIHVYNHAEPLFAQTRQLWIAEAGAQVQIIETLVDATENGAALFNNNVTEIMTESKAELQHYQLQTAKSHVRIVHQTRIHQAADSTYSHFAFTMSSAAFTRNNIDVVHLGQHTETNLYGFFLASQEQLIDNHTAIHHAQPNCNSNELYKGVLMDKAVGVFNGKIFVHQQAQKTNAFQQNNNLLLSEGAMMYTKPQLEIYADDVKCSHGTTIGQVSEEALFYLKSRGIGDAQARNMLVHAFAFDVTAQITVPAIRKYIEDMADQYLDKFANN</sequence>
<evidence type="ECO:0000256" key="1">
    <source>
        <dbReference type="ARBA" id="ARBA00043967"/>
    </source>
</evidence>
<dbReference type="InterPro" id="IPR045595">
    <property type="entry name" value="SufBD_N"/>
</dbReference>
<protein>
    <submittedName>
        <fullName evidence="4">Fe-S cluster assembly protein SufD</fullName>
    </submittedName>
</protein>